<dbReference type="Gene3D" id="1.10.1300.10">
    <property type="entry name" value="3'5'-cyclic nucleotide phosphodiesterase, catalytic domain"/>
    <property type="match status" value="1"/>
</dbReference>
<evidence type="ECO:0000256" key="5">
    <source>
        <dbReference type="PIRSR" id="PIRSR623088-3"/>
    </source>
</evidence>
<dbReference type="InterPro" id="IPR023088">
    <property type="entry name" value="PDEase"/>
</dbReference>
<dbReference type="InterPro" id="IPR002073">
    <property type="entry name" value="PDEase_catalytic_dom"/>
</dbReference>
<evidence type="ECO:0000256" key="4">
    <source>
        <dbReference type="PIRSR" id="PIRSR623088-2"/>
    </source>
</evidence>
<comment type="similarity">
    <text evidence="6">Belongs to the cyclic nucleotide phosphodiesterase family.</text>
</comment>
<dbReference type="InterPro" id="IPR023174">
    <property type="entry name" value="PDEase_CS"/>
</dbReference>
<dbReference type="CDD" id="cd00077">
    <property type="entry name" value="HDc"/>
    <property type="match status" value="1"/>
</dbReference>
<dbReference type="PROSITE" id="PS00126">
    <property type="entry name" value="PDEASE_I_1"/>
    <property type="match status" value="1"/>
</dbReference>
<evidence type="ECO:0000256" key="7">
    <source>
        <dbReference type="SAM" id="Coils"/>
    </source>
</evidence>
<dbReference type="SMART" id="SM00471">
    <property type="entry name" value="HDc"/>
    <property type="match status" value="1"/>
</dbReference>
<dbReference type="EC" id="3.1.4.-" evidence="6"/>
<dbReference type="SUPFAM" id="SSF109604">
    <property type="entry name" value="HD-domain/PDEase-like"/>
    <property type="match status" value="1"/>
</dbReference>
<dbReference type="GO" id="GO:0007165">
    <property type="term" value="P:signal transduction"/>
    <property type="evidence" value="ECO:0007669"/>
    <property type="project" value="InterPro"/>
</dbReference>
<feature type="binding site" evidence="5">
    <location>
        <position position="550"/>
    </location>
    <ligand>
        <name>Zn(2+)</name>
        <dbReference type="ChEBI" id="CHEBI:29105"/>
        <label>1</label>
    </ligand>
</feature>
<dbReference type="AlphaFoldDB" id="A0AAW1QYC4"/>
<dbReference type="PANTHER" id="PTHR11347">
    <property type="entry name" value="CYCLIC NUCLEOTIDE PHOSPHODIESTERASE"/>
    <property type="match status" value="1"/>
</dbReference>
<comment type="caution">
    <text evidence="9">The sequence shown here is derived from an EMBL/GenBank/DDBJ whole genome shotgun (WGS) entry which is preliminary data.</text>
</comment>
<dbReference type="Proteomes" id="UP001438707">
    <property type="component" value="Unassembled WGS sequence"/>
</dbReference>
<organism evidence="9 10">
    <name type="scientific">Apatococcus lobatus</name>
    <dbReference type="NCBI Taxonomy" id="904363"/>
    <lineage>
        <taxon>Eukaryota</taxon>
        <taxon>Viridiplantae</taxon>
        <taxon>Chlorophyta</taxon>
        <taxon>core chlorophytes</taxon>
        <taxon>Trebouxiophyceae</taxon>
        <taxon>Chlorellales</taxon>
        <taxon>Chlorellaceae</taxon>
        <taxon>Apatococcus</taxon>
    </lineage>
</organism>
<name>A0AAW1QYC4_9CHLO</name>
<evidence type="ECO:0000256" key="3">
    <source>
        <dbReference type="PIRSR" id="PIRSR623088-1"/>
    </source>
</evidence>
<dbReference type="EMBL" id="JALJOS010000021">
    <property type="protein sequence ID" value="KAK9826310.1"/>
    <property type="molecule type" value="Genomic_DNA"/>
</dbReference>
<comment type="cofactor">
    <cofactor evidence="6">
        <name>a divalent metal cation</name>
        <dbReference type="ChEBI" id="CHEBI:60240"/>
    </cofactor>
    <text evidence="6">Binds 2 divalent metal cations per subunit. Site 1 may preferentially bind zinc ions, while site 2 has a preference for magnesium and/or manganese ions.</text>
</comment>
<feature type="domain" description="PDEase" evidence="8">
    <location>
        <begin position="469"/>
        <end position="826"/>
    </location>
</feature>
<dbReference type="PRINTS" id="PR00387">
    <property type="entry name" value="PDIESTERASE1"/>
</dbReference>
<feature type="coiled-coil region" evidence="7">
    <location>
        <begin position="267"/>
        <end position="312"/>
    </location>
</feature>
<dbReference type="InterPro" id="IPR003607">
    <property type="entry name" value="HD/PDEase_dom"/>
</dbReference>
<keyword evidence="2 6" id="KW-0378">Hydrolase</keyword>
<reference evidence="9 10" key="1">
    <citation type="journal article" date="2024" name="Nat. Commun.">
        <title>Phylogenomics reveals the evolutionary origins of lichenization in chlorophyte algae.</title>
        <authorList>
            <person name="Puginier C."/>
            <person name="Libourel C."/>
            <person name="Otte J."/>
            <person name="Skaloud P."/>
            <person name="Haon M."/>
            <person name="Grisel S."/>
            <person name="Petersen M."/>
            <person name="Berrin J.G."/>
            <person name="Delaux P.M."/>
            <person name="Dal Grande F."/>
            <person name="Keller J."/>
        </authorList>
    </citation>
    <scope>NUCLEOTIDE SEQUENCE [LARGE SCALE GENOMIC DNA]</scope>
    <source>
        <strain evidence="9 10">SAG 2145</strain>
    </source>
</reference>
<feature type="binding site" evidence="4">
    <location>
        <position position="590"/>
    </location>
    <ligand>
        <name>AMP</name>
        <dbReference type="ChEBI" id="CHEBI:456215"/>
    </ligand>
</feature>
<evidence type="ECO:0000256" key="6">
    <source>
        <dbReference type="RuleBase" id="RU363067"/>
    </source>
</evidence>
<evidence type="ECO:0000313" key="9">
    <source>
        <dbReference type="EMBL" id="KAK9826310.1"/>
    </source>
</evidence>
<evidence type="ECO:0000256" key="1">
    <source>
        <dbReference type="ARBA" id="ARBA00022723"/>
    </source>
</evidence>
<gene>
    <name evidence="9" type="ORF">WJX74_007819</name>
</gene>
<evidence type="ECO:0000313" key="10">
    <source>
        <dbReference type="Proteomes" id="UP001438707"/>
    </source>
</evidence>
<evidence type="ECO:0000256" key="2">
    <source>
        <dbReference type="ARBA" id="ARBA00022801"/>
    </source>
</evidence>
<proteinExistence type="inferred from homology"/>
<feature type="binding site" evidence="5">
    <location>
        <position position="590"/>
    </location>
    <ligand>
        <name>Zn(2+)</name>
        <dbReference type="ChEBI" id="CHEBI:29105"/>
        <label>1</label>
    </ligand>
</feature>
<dbReference type="GO" id="GO:0046872">
    <property type="term" value="F:metal ion binding"/>
    <property type="evidence" value="ECO:0007669"/>
    <property type="project" value="UniProtKB-KW"/>
</dbReference>
<feature type="binding site" evidence="5">
    <location>
        <position position="731"/>
    </location>
    <ligand>
        <name>Zn(2+)</name>
        <dbReference type="ChEBI" id="CHEBI:29105"/>
        <label>1</label>
    </ligand>
</feature>
<feature type="binding site" evidence="4">
    <location>
        <position position="783"/>
    </location>
    <ligand>
        <name>AMP</name>
        <dbReference type="ChEBI" id="CHEBI:456215"/>
    </ligand>
</feature>
<feature type="binding site" evidence="5">
    <location>
        <position position="589"/>
    </location>
    <ligand>
        <name>Zn(2+)</name>
        <dbReference type="ChEBI" id="CHEBI:29105"/>
        <label>1</label>
    </ligand>
</feature>
<feature type="binding site" evidence="4">
    <location>
        <position position="731"/>
    </location>
    <ligand>
        <name>AMP</name>
        <dbReference type="ChEBI" id="CHEBI:456215"/>
    </ligand>
</feature>
<dbReference type="PROSITE" id="PS51845">
    <property type="entry name" value="PDEASE_I_2"/>
    <property type="match status" value="1"/>
</dbReference>
<sequence>MSKPHQTWTLQELQLLDTVRNPCWLSRPCAEDPLSTLLWANKVAIERFGHIRPRAEQGEHLANADPEFVADRQRRITLSEQEVLGRGNSLHFVLNIKKALFITFDNVRDDEGFASIYTRPIWIRHDSGKEERLMLSQLEESMPADKARAVAMQHHGPNGAMLFDSNGVLLQANDRAARELRESGLPDEGVLLQDVLSGDGNGGPNTSRASEALDALFLRNQPSHRLTITSCSTSGSRSHTLYAMFPAEDPVTREAALLLTSADVTPEKELELELNAVKEKLQRQNELLQHSNEALEAEKEAIAQETVKLKAQQSMLQKRLQQALQMHLQPRTSVNTESPADRTLRLLDSLLQGNIPSIAEIVALQNDICSAGDLREPVNLREQLVHSSGLSSEVGHAIAEMLQGTSNSAATRLATIRGRQRHAEVVVAEDLQHLPDLGGKAGARGAKTSAYHLTATANSNMQHTGRPHVLHTVIPRVERLLQEAESSWKFDALELQEASGNMPLSSLGFFLIQRQGLIKDLNLVEDKLPEYLRAIEEGYNNTNPYHNRAHATAVLHMTHMLISHPGGLRDLGVVDTVTLLACYIAAISHDFGHPGLNNDFLIKTHNDLALTYNDISPLEMFHSAASAKVLRTHRFMENLPTQSKLAMRSTTVELILATDMKKHFNVLSQFQSTFKSSVSTRKSLSSSSMRTAPGLGTAEPAIGELRIVTSMASAPPEHKLLALQCALKLADVGHLSTPPEVHRKWTSKLEAEFFAQGDEERKRGMAISPLMDRHNQTGVSKSQVGFFEIVALPLVKAYVSQFPDAKPLLDGAMSNYNLWHAAAAEGDEKSSRAS</sequence>
<dbReference type="Pfam" id="PF00233">
    <property type="entry name" value="PDEase_I"/>
    <property type="match status" value="1"/>
</dbReference>
<keyword evidence="7" id="KW-0175">Coiled coil</keyword>
<feature type="binding site" evidence="5">
    <location>
        <position position="590"/>
    </location>
    <ligand>
        <name>Zn(2+)</name>
        <dbReference type="ChEBI" id="CHEBI:29105"/>
        <label>2</label>
    </ligand>
</feature>
<feature type="active site" description="Proton donor" evidence="3">
    <location>
        <position position="546"/>
    </location>
</feature>
<keyword evidence="10" id="KW-1185">Reference proteome</keyword>
<evidence type="ECO:0000259" key="8">
    <source>
        <dbReference type="PROSITE" id="PS51845"/>
    </source>
</evidence>
<feature type="binding site" evidence="4">
    <location>
        <begin position="546"/>
        <end position="550"/>
    </location>
    <ligand>
        <name>AMP</name>
        <dbReference type="ChEBI" id="CHEBI:456215"/>
    </ligand>
</feature>
<protein>
    <recommendedName>
        <fullName evidence="6">Phosphodiesterase</fullName>
        <ecNumber evidence="6">3.1.4.-</ecNumber>
    </recommendedName>
</protein>
<dbReference type="InterPro" id="IPR036971">
    <property type="entry name" value="PDEase_catalytic_dom_sf"/>
</dbReference>
<dbReference type="GO" id="GO:0004114">
    <property type="term" value="F:3',5'-cyclic-nucleotide phosphodiesterase activity"/>
    <property type="evidence" value="ECO:0007669"/>
    <property type="project" value="InterPro"/>
</dbReference>
<keyword evidence="1 5" id="KW-0479">Metal-binding</keyword>
<accession>A0AAW1QYC4</accession>